<evidence type="ECO:0000256" key="4">
    <source>
        <dbReference type="ARBA" id="ARBA00023015"/>
    </source>
</evidence>
<dbReference type="PANTHER" id="PTHR16062">
    <property type="entry name" value="SWI/SNF-RELATED"/>
    <property type="match status" value="1"/>
</dbReference>
<keyword evidence="7" id="KW-0539">Nucleus</keyword>
<sequence>MSKRELGDIGGASLDPDAPRAKRRKEGAAASPPHDQVTAQTTNTPGTKSEDEGQDIGGAGLGDETVKEQGLQLWQTIKDAVNKEGRTLSVDFLRLPSRRQYPAYYTQIKRPIALDDIKTNLNSGAYSSFEEVKQDFETCFVNAKRFNIKESQIWKDAKSLHKLVKKEYASMTGTGEDDDIDHAADGDGGGDGGDASGDEGDKKKSKGKAPNMNRLLKGRLQKLVDKTDDSGRVLSEVFMELPNKKQWSIYYKTIKRPQCIENIFKHLKRKEYHTPAEFARDVELVFSNAMEFNQDHTPIWEDAKVLRDYFRQLMSDLPPPYSLPEYSQPVKEPATHSTAKIKLKVPGAAPTAASPPVPADAPQPTNNPLLFRLPSMHGQGTSQGSSKSPANQSSVLPTPPAASSTIPLPQHPTPPTPAETPVQATSGATTYAHHYPNAIYQQTAASPVTRAPSLPAPTPNIPTAGPSTRPSATSQSMSHSPAPSTHRHRPLQHVCLTTKPLGRRLVLDYRDGVKSWSLRLVGGESGVVVAQVKFVGNEEEESSDEEKHPDEPGEDATPQIVKAKRGRGRPRKKPLVEVKVDPPPKVTNGKIPHKVPRGTEDVVVKLNGSLVDTSTPGEWDVDLPVGSNALEVGEKGGSVWKVYLERMIA</sequence>
<feature type="compositionally biased region" description="Gly residues" evidence="9">
    <location>
        <begin position="186"/>
        <end position="195"/>
    </location>
</feature>
<feature type="compositionally biased region" description="Polar residues" evidence="9">
    <location>
        <begin position="37"/>
        <end position="47"/>
    </location>
</feature>
<keyword evidence="4" id="KW-0805">Transcription regulation</keyword>
<evidence type="ECO:0000256" key="8">
    <source>
        <dbReference type="PROSITE-ProRule" id="PRU00035"/>
    </source>
</evidence>
<dbReference type="AlphaFoldDB" id="A0A067QAN4"/>
<protein>
    <recommendedName>
        <fullName evidence="10">Bromo domain-containing protein</fullName>
    </recommendedName>
</protein>
<evidence type="ECO:0000256" key="9">
    <source>
        <dbReference type="SAM" id="MobiDB-lite"/>
    </source>
</evidence>
<dbReference type="GO" id="GO:0003682">
    <property type="term" value="F:chromatin binding"/>
    <property type="evidence" value="ECO:0007669"/>
    <property type="project" value="TreeGrafter"/>
</dbReference>
<keyword evidence="3" id="KW-0156">Chromatin regulator</keyword>
<feature type="region of interest" description="Disordered" evidence="9">
    <location>
        <begin position="449"/>
        <end position="491"/>
    </location>
</feature>
<name>A0A067QAN4_9AGAM</name>
<dbReference type="PRINTS" id="PR00503">
    <property type="entry name" value="BROMODOMAIN"/>
</dbReference>
<feature type="region of interest" description="Disordered" evidence="9">
    <location>
        <begin position="1"/>
        <end position="62"/>
    </location>
</feature>
<feature type="domain" description="Bromo" evidence="10">
    <location>
        <begin position="84"/>
        <end position="154"/>
    </location>
</feature>
<reference evidence="12" key="1">
    <citation type="journal article" date="2014" name="Proc. Natl. Acad. Sci. U.S.A.">
        <title>Extensive sampling of basidiomycete genomes demonstrates inadequacy of the white-rot/brown-rot paradigm for wood decay fungi.</title>
        <authorList>
            <person name="Riley R."/>
            <person name="Salamov A.A."/>
            <person name="Brown D.W."/>
            <person name="Nagy L.G."/>
            <person name="Floudas D."/>
            <person name="Held B.W."/>
            <person name="Levasseur A."/>
            <person name="Lombard V."/>
            <person name="Morin E."/>
            <person name="Otillar R."/>
            <person name="Lindquist E.A."/>
            <person name="Sun H."/>
            <person name="LaButti K.M."/>
            <person name="Schmutz J."/>
            <person name="Jabbour D."/>
            <person name="Luo H."/>
            <person name="Baker S.E."/>
            <person name="Pisabarro A.G."/>
            <person name="Walton J.D."/>
            <person name="Blanchette R.A."/>
            <person name="Henrissat B."/>
            <person name="Martin F."/>
            <person name="Cullen D."/>
            <person name="Hibbett D.S."/>
            <person name="Grigoriev I.V."/>
        </authorList>
    </citation>
    <scope>NUCLEOTIDE SEQUENCE [LARGE SCALE GENOMIC DNA]</scope>
    <source>
        <strain evidence="12">MUCL 33604</strain>
    </source>
</reference>
<dbReference type="FunCoup" id="A0A067QAN4">
    <property type="interactions" value="161"/>
</dbReference>
<feature type="region of interest" description="Disordered" evidence="9">
    <location>
        <begin position="346"/>
        <end position="423"/>
    </location>
</feature>
<proteinExistence type="predicted"/>
<evidence type="ECO:0000259" key="10">
    <source>
        <dbReference type="PROSITE" id="PS50014"/>
    </source>
</evidence>
<organism evidence="11 12">
    <name type="scientific">Jaapia argillacea MUCL 33604</name>
    <dbReference type="NCBI Taxonomy" id="933084"/>
    <lineage>
        <taxon>Eukaryota</taxon>
        <taxon>Fungi</taxon>
        <taxon>Dikarya</taxon>
        <taxon>Basidiomycota</taxon>
        <taxon>Agaricomycotina</taxon>
        <taxon>Agaricomycetes</taxon>
        <taxon>Agaricomycetidae</taxon>
        <taxon>Jaapiales</taxon>
        <taxon>Jaapiaceae</taxon>
        <taxon>Jaapia</taxon>
    </lineage>
</organism>
<dbReference type="Gene3D" id="1.20.920.10">
    <property type="entry name" value="Bromodomain-like"/>
    <property type="match status" value="2"/>
</dbReference>
<dbReference type="Proteomes" id="UP000027265">
    <property type="component" value="Unassembled WGS sequence"/>
</dbReference>
<dbReference type="InParanoid" id="A0A067QAN4"/>
<comment type="subcellular location">
    <subcellularLocation>
        <location evidence="1">Nucleus</location>
    </subcellularLocation>
</comment>
<feature type="compositionally biased region" description="Pro residues" evidence="9">
    <location>
        <begin position="409"/>
        <end position="418"/>
    </location>
</feature>
<evidence type="ECO:0000313" key="12">
    <source>
        <dbReference type="Proteomes" id="UP000027265"/>
    </source>
</evidence>
<dbReference type="CDD" id="cd04369">
    <property type="entry name" value="Bromodomain"/>
    <property type="match status" value="1"/>
</dbReference>
<evidence type="ECO:0000256" key="6">
    <source>
        <dbReference type="ARBA" id="ARBA00023163"/>
    </source>
</evidence>
<dbReference type="Pfam" id="PF00439">
    <property type="entry name" value="Bromodomain"/>
    <property type="match status" value="2"/>
</dbReference>
<keyword evidence="12" id="KW-1185">Reference proteome</keyword>
<gene>
    <name evidence="11" type="ORF">JAAARDRAFT_147324</name>
</gene>
<dbReference type="HOGENOM" id="CLU_022941_0_0_1"/>
<dbReference type="EMBL" id="KL197710">
    <property type="protein sequence ID" value="KDQ63230.1"/>
    <property type="molecule type" value="Genomic_DNA"/>
</dbReference>
<feature type="compositionally biased region" description="Polar residues" evidence="9">
    <location>
        <begin position="465"/>
        <end position="483"/>
    </location>
</feature>
<feature type="region of interest" description="Disordered" evidence="9">
    <location>
        <begin position="536"/>
        <end position="572"/>
    </location>
</feature>
<dbReference type="GO" id="GO:0016586">
    <property type="term" value="C:RSC-type complex"/>
    <property type="evidence" value="ECO:0007669"/>
    <property type="project" value="InterPro"/>
</dbReference>
<keyword evidence="6" id="KW-0804">Transcription</keyword>
<dbReference type="InterPro" id="IPR037382">
    <property type="entry name" value="Rsc/polybromo"/>
</dbReference>
<evidence type="ECO:0000256" key="1">
    <source>
        <dbReference type="ARBA" id="ARBA00004123"/>
    </source>
</evidence>
<dbReference type="InterPro" id="IPR036427">
    <property type="entry name" value="Bromodomain-like_sf"/>
</dbReference>
<evidence type="ECO:0000256" key="5">
    <source>
        <dbReference type="ARBA" id="ARBA00023117"/>
    </source>
</evidence>
<keyword evidence="5 8" id="KW-0103">Bromodomain</keyword>
<dbReference type="GO" id="GO:0006368">
    <property type="term" value="P:transcription elongation by RNA polymerase II"/>
    <property type="evidence" value="ECO:0007669"/>
    <property type="project" value="TreeGrafter"/>
</dbReference>
<evidence type="ECO:0000313" key="11">
    <source>
        <dbReference type="EMBL" id="KDQ63230.1"/>
    </source>
</evidence>
<evidence type="ECO:0000256" key="7">
    <source>
        <dbReference type="ARBA" id="ARBA00023242"/>
    </source>
</evidence>
<dbReference type="GO" id="GO:0006338">
    <property type="term" value="P:chromatin remodeling"/>
    <property type="evidence" value="ECO:0007669"/>
    <property type="project" value="InterPro"/>
</dbReference>
<dbReference type="PANTHER" id="PTHR16062:SF19">
    <property type="entry name" value="PROTEIN POLYBROMO-1"/>
    <property type="match status" value="1"/>
</dbReference>
<accession>A0A067QAN4</accession>
<dbReference type="InterPro" id="IPR001487">
    <property type="entry name" value="Bromodomain"/>
</dbReference>
<dbReference type="PROSITE" id="PS50014">
    <property type="entry name" value="BROMODOMAIN_2"/>
    <property type="match status" value="2"/>
</dbReference>
<dbReference type="SMART" id="SM00297">
    <property type="entry name" value="BROMO"/>
    <property type="match status" value="2"/>
</dbReference>
<evidence type="ECO:0000256" key="2">
    <source>
        <dbReference type="ARBA" id="ARBA00022737"/>
    </source>
</evidence>
<feature type="region of interest" description="Disordered" evidence="9">
    <location>
        <begin position="174"/>
        <end position="211"/>
    </location>
</feature>
<feature type="compositionally biased region" description="Polar residues" evidence="9">
    <location>
        <begin position="378"/>
        <end position="404"/>
    </location>
</feature>
<dbReference type="STRING" id="933084.A0A067QAN4"/>
<evidence type="ECO:0000256" key="3">
    <source>
        <dbReference type="ARBA" id="ARBA00022853"/>
    </source>
</evidence>
<dbReference type="SUPFAM" id="SSF47370">
    <property type="entry name" value="Bromodomain"/>
    <property type="match status" value="2"/>
</dbReference>
<keyword evidence="2" id="KW-0677">Repeat</keyword>
<feature type="compositionally biased region" description="Basic residues" evidence="9">
    <location>
        <begin position="562"/>
        <end position="572"/>
    </location>
</feature>
<dbReference type="OrthoDB" id="6017at2759"/>
<feature type="domain" description="Bromo" evidence="10">
    <location>
        <begin position="230"/>
        <end position="300"/>
    </location>
</feature>